<protein>
    <submittedName>
        <fullName evidence="5">NodT family efflux transporter outer membrane factor (OMF) lipoprotein</fullName>
    </submittedName>
</protein>
<dbReference type="GO" id="GO:0005886">
    <property type="term" value="C:plasma membrane"/>
    <property type="evidence" value="ECO:0007669"/>
    <property type="project" value="UniProtKB-SubCell"/>
</dbReference>
<dbReference type="PANTHER" id="PTHR30203:SF30">
    <property type="entry name" value="OUTER MEMBRANE PROTEIN-RELATED"/>
    <property type="match status" value="1"/>
</dbReference>
<dbReference type="InterPro" id="IPR010131">
    <property type="entry name" value="MdtP/NodT-like"/>
</dbReference>
<dbReference type="GO" id="GO:0015562">
    <property type="term" value="F:efflux transmembrane transporter activity"/>
    <property type="evidence" value="ECO:0007669"/>
    <property type="project" value="InterPro"/>
</dbReference>
<comment type="caution">
    <text evidence="5">The sequence shown here is derived from an EMBL/GenBank/DDBJ whole genome shotgun (WGS) entry which is preliminary data.</text>
</comment>
<keyword evidence="6" id="KW-1185">Reference proteome</keyword>
<keyword evidence="2" id="KW-1134">Transmembrane beta strand</keyword>
<keyword evidence="3" id="KW-0175">Coiled coil</keyword>
<name>A0A2P8FPI7_9BACT</name>
<evidence type="ECO:0000256" key="3">
    <source>
        <dbReference type="SAM" id="Coils"/>
    </source>
</evidence>
<sequence>MPLMLSQLQKIKTNMRNKRILNWAGIALMGLTYQACNIPTLPQKTENRAVPVSFNGSQDSTNTGKVSWKTFFTDPNLNALIDTAFKNNQELNITMQEIAISQNEIQARKGEYLPFVGLRGGAGVEKAARYTNIGASEATTDIKPGRETPDPLPDVNIQAVARWEVDIWHKLRNAKKAAATRYLSSIEGKNFMMTNLAAEIANSYYELLALDTQLAIIRQNIDIQNNALKIVRMEKEATRVTELAVRRFEAQVLKTQNLQYGIQQQIIETENRINFLVGRYPQPVQRSSQGFENLVPNVVQSGIPSQLLSNRPDIKQAELDLEAAKIDVTVARANFYPSLGLSASLGLQAFTPIYLARVPESIMGSLIGDLAGPVINRYAIRAGYANANARQIQAIYNYERTVLNAYIEVVNQLSNISNLEKSFDLKTKEVEALNQSTTISNRLFASARADYMEVLLTQRDALESKFELIETKMKQMNAMVNIYRALGGGWN</sequence>
<dbReference type="InterPro" id="IPR003423">
    <property type="entry name" value="OMP_efflux"/>
</dbReference>
<dbReference type="Gene3D" id="2.20.200.10">
    <property type="entry name" value="Outer membrane efflux proteins (OEP)"/>
    <property type="match status" value="1"/>
</dbReference>
<keyword evidence="2 4" id="KW-0812">Transmembrane</keyword>
<comment type="similarity">
    <text evidence="1 2">Belongs to the outer membrane factor (OMF) (TC 1.B.17) family.</text>
</comment>
<dbReference type="Proteomes" id="UP000241964">
    <property type="component" value="Unassembled WGS sequence"/>
</dbReference>
<dbReference type="Gene3D" id="1.20.1600.10">
    <property type="entry name" value="Outer membrane efflux proteins (OEP)"/>
    <property type="match status" value="1"/>
</dbReference>
<accession>A0A2P8FPI7</accession>
<dbReference type="NCBIfam" id="TIGR01845">
    <property type="entry name" value="outer_NodT"/>
    <property type="match status" value="1"/>
</dbReference>
<comment type="subcellular location">
    <subcellularLocation>
        <location evidence="2">Cell membrane</location>
        <topology evidence="2">Lipid-anchor</topology>
    </subcellularLocation>
</comment>
<dbReference type="PANTHER" id="PTHR30203">
    <property type="entry name" value="OUTER MEMBRANE CATION EFFLUX PROTEIN"/>
    <property type="match status" value="1"/>
</dbReference>
<evidence type="ECO:0000313" key="5">
    <source>
        <dbReference type="EMBL" id="PSL23603.1"/>
    </source>
</evidence>
<evidence type="ECO:0000256" key="4">
    <source>
        <dbReference type="SAM" id="Phobius"/>
    </source>
</evidence>
<dbReference type="SUPFAM" id="SSF56954">
    <property type="entry name" value="Outer membrane efflux proteins (OEP)"/>
    <property type="match status" value="1"/>
</dbReference>
<organism evidence="5 6">
    <name type="scientific">Dyadobacter jiangsuensis</name>
    <dbReference type="NCBI Taxonomy" id="1591085"/>
    <lineage>
        <taxon>Bacteria</taxon>
        <taxon>Pseudomonadati</taxon>
        <taxon>Bacteroidota</taxon>
        <taxon>Cytophagia</taxon>
        <taxon>Cytophagales</taxon>
        <taxon>Spirosomataceae</taxon>
        <taxon>Dyadobacter</taxon>
    </lineage>
</organism>
<feature type="transmembrane region" description="Helical" evidence="4">
    <location>
        <begin position="20"/>
        <end position="41"/>
    </location>
</feature>
<dbReference type="Pfam" id="PF02321">
    <property type="entry name" value="OEP"/>
    <property type="match status" value="2"/>
</dbReference>
<evidence type="ECO:0000256" key="1">
    <source>
        <dbReference type="ARBA" id="ARBA00007613"/>
    </source>
</evidence>
<gene>
    <name evidence="5" type="ORF">CLV60_116159</name>
</gene>
<feature type="coiled-coil region" evidence="3">
    <location>
        <begin position="416"/>
        <end position="479"/>
    </location>
</feature>
<dbReference type="AlphaFoldDB" id="A0A2P8FPI7"/>
<keyword evidence="2 4" id="KW-0472">Membrane</keyword>
<dbReference type="EMBL" id="PYAS01000016">
    <property type="protein sequence ID" value="PSL23603.1"/>
    <property type="molecule type" value="Genomic_DNA"/>
</dbReference>
<keyword evidence="4" id="KW-1133">Transmembrane helix</keyword>
<keyword evidence="2" id="KW-0564">Palmitate</keyword>
<keyword evidence="2 5" id="KW-0449">Lipoprotein</keyword>
<evidence type="ECO:0000256" key="2">
    <source>
        <dbReference type="RuleBase" id="RU362097"/>
    </source>
</evidence>
<proteinExistence type="inferred from homology"/>
<reference evidence="5 6" key="1">
    <citation type="submission" date="2018-03" db="EMBL/GenBank/DDBJ databases">
        <title>Genomic Encyclopedia of Archaeal and Bacterial Type Strains, Phase II (KMG-II): from individual species to whole genera.</title>
        <authorList>
            <person name="Goeker M."/>
        </authorList>
    </citation>
    <scope>NUCLEOTIDE SEQUENCE [LARGE SCALE GENOMIC DNA]</scope>
    <source>
        <strain evidence="5 6">DSM 29057</strain>
    </source>
</reference>
<evidence type="ECO:0000313" key="6">
    <source>
        <dbReference type="Proteomes" id="UP000241964"/>
    </source>
</evidence>